<evidence type="ECO:0000256" key="1">
    <source>
        <dbReference type="ARBA" id="ARBA00022598"/>
    </source>
</evidence>
<comment type="subcellular location">
    <subcellularLocation>
        <location evidence="7">Cytoplasm</location>
    </subcellularLocation>
</comment>
<dbReference type="CDD" id="cd00775">
    <property type="entry name" value="LysRS_core"/>
    <property type="match status" value="1"/>
</dbReference>
<dbReference type="GO" id="GO:0005829">
    <property type="term" value="C:cytosol"/>
    <property type="evidence" value="ECO:0007669"/>
    <property type="project" value="TreeGrafter"/>
</dbReference>
<dbReference type="GO" id="GO:0006430">
    <property type="term" value="P:lysyl-tRNA aminoacylation"/>
    <property type="evidence" value="ECO:0007669"/>
    <property type="project" value="UniProtKB-UniRule"/>
</dbReference>
<comment type="subunit">
    <text evidence="7">Homodimer.</text>
</comment>
<keyword evidence="7" id="KW-0963">Cytoplasm</keyword>
<dbReference type="EC" id="6.1.1.6" evidence="7"/>
<reference evidence="10 11" key="1">
    <citation type="journal article" date="2016" name="Nat. Commun.">
        <title>Thousands of microbial genomes shed light on interconnected biogeochemical processes in an aquifer system.</title>
        <authorList>
            <person name="Anantharaman K."/>
            <person name="Brown C.T."/>
            <person name="Hug L.A."/>
            <person name="Sharon I."/>
            <person name="Castelle C.J."/>
            <person name="Probst A.J."/>
            <person name="Thomas B.C."/>
            <person name="Singh A."/>
            <person name="Wilkins M.J."/>
            <person name="Karaoz U."/>
            <person name="Brodie E.L."/>
            <person name="Williams K.H."/>
            <person name="Hubbard S.S."/>
            <person name="Banfield J.F."/>
        </authorList>
    </citation>
    <scope>NUCLEOTIDE SEQUENCE [LARGE SCALE GENOMIC DNA]</scope>
</reference>
<keyword evidence="1 7" id="KW-0436">Ligase</keyword>
<keyword evidence="2 7" id="KW-0479">Metal-binding</keyword>
<feature type="domain" description="Aminoacyl-transfer RNA synthetases class-II family profile" evidence="9">
    <location>
        <begin position="177"/>
        <end position="483"/>
    </location>
</feature>
<dbReference type="SUPFAM" id="SSF55681">
    <property type="entry name" value="Class II aaRS and biotin synthetases"/>
    <property type="match status" value="1"/>
</dbReference>
<comment type="cofactor">
    <cofactor evidence="7 8">
        <name>Mg(2+)</name>
        <dbReference type="ChEBI" id="CHEBI:18420"/>
    </cofactor>
    <text evidence="7 8">Binds 3 Mg(2+) ions per subunit.</text>
</comment>
<dbReference type="Pfam" id="PF01336">
    <property type="entry name" value="tRNA_anti-codon"/>
    <property type="match status" value="1"/>
</dbReference>
<dbReference type="PANTHER" id="PTHR42918:SF15">
    <property type="entry name" value="LYSINE--TRNA LIGASE, CHLOROPLASTIC_MITOCHONDRIAL"/>
    <property type="match status" value="1"/>
</dbReference>
<dbReference type="InterPro" id="IPR045864">
    <property type="entry name" value="aa-tRNA-synth_II/BPL/LPL"/>
</dbReference>
<comment type="catalytic activity">
    <reaction evidence="6 7 8">
        <text>tRNA(Lys) + L-lysine + ATP = L-lysyl-tRNA(Lys) + AMP + diphosphate</text>
        <dbReference type="Rhea" id="RHEA:20792"/>
        <dbReference type="Rhea" id="RHEA-COMP:9696"/>
        <dbReference type="Rhea" id="RHEA-COMP:9697"/>
        <dbReference type="ChEBI" id="CHEBI:30616"/>
        <dbReference type="ChEBI" id="CHEBI:32551"/>
        <dbReference type="ChEBI" id="CHEBI:33019"/>
        <dbReference type="ChEBI" id="CHEBI:78442"/>
        <dbReference type="ChEBI" id="CHEBI:78529"/>
        <dbReference type="ChEBI" id="CHEBI:456215"/>
        <dbReference type="EC" id="6.1.1.6"/>
    </reaction>
</comment>
<comment type="caution">
    <text evidence="10">The sequence shown here is derived from an EMBL/GenBank/DDBJ whole genome shotgun (WGS) entry which is preliminary data.</text>
</comment>
<keyword evidence="7 8" id="KW-0460">Magnesium</keyword>
<dbReference type="PROSITE" id="PS50862">
    <property type="entry name" value="AA_TRNA_LIGASE_II"/>
    <property type="match status" value="1"/>
</dbReference>
<evidence type="ECO:0000313" key="11">
    <source>
        <dbReference type="Proteomes" id="UP000177941"/>
    </source>
</evidence>
<dbReference type="InterPro" id="IPR012340">
    <property type="entry name" value="NA-bd_OB-fold"/>
</dbReference>
<dbReference type="Gene3D" id="2.40.50.140">
    <property type="entry name" value="Nucleic acid-binding proteins"/>
    <property type="match status" value="1"/>
</dbReference>
<feature type="binding site" evidence="7">
    <location>
        <position position="406"/>
    </location>
    <ligand>
        <name>Mg(2+)</name>
        <dbReference type="ChEBI" id="CHEBI:18420"/>
        <label>1</label>
    </ligand>
</feature>
<keyword evidence="7" id="KW-0648">Protein biosynthesis</keyword>
<evidence type="ECO:0000256" key="4">
    <source>
        <dbReference type="ARBA" id="ARBA00022840"/>
    </source>
</evidence>
<dbReference type="InterPro" id="IPR018149">
    <property type="entry name" value="Lys-tRNA-synth_II_C"/>
</dbReference>
<evidence type="ECO:0000256" key="8">
    <source>
        <dbReference type="RuleBase" id="RU000336"/>
    </source>
</evidence>
<dbReference type="InterPro" id="IPR004365">
    <property type="entry name" value="NA-bd_OB_tRNA"/>
</dbReference>
<proteinExistence type="inferred from homology"/>
<dbReference type="GO" id="GO:0004824">
    <property type="term" value="F:lysine-tRNA ligase activity"/>
    <property type="evidence" value="ECO:0007669"/>
    <property type="project" value="UniProtKB-UniRule"/>
</dbReference>
<keyword evidence="4 7" id="KW-0067">ATP-binding</keyword>
<comment type="similarity">
    <text evidence="7">Belongs to the class-II aminoacyl-tRNA synthetase family.</text>
</comment>
<dbReference type="CDD" id="cd04322">
    <property type="entry name" value="LysRS_N"/>
    <property type="match status" value="1"/>
</dbReference>
<organism evidence="10 11">
    <name type="scientific">Candidatus Andersenbacteria bacterium RIFCSPHIGHO2_12_FULL_45_11b</name>
    <dbReference type="NCBI Taxonomy" id="1797282"/>
    <lineage>
        <taxon>Bacteria</taxon>
        <taxon>Candidatus Anderseniibacteriota</taxon>
    </lineage>
</organism>
<dbReference type="Gene3D" id="3.30.930.10">
    <property type="entry name" value="Bira Bifunctional Protein, Domain 2"/>
    <property type="match status" value="1"/>
</dbReference>
<evidence type="ECO:0000256" key="5">
    <source>
        <dbReference type="ARBA" id="ARBA00023146"/>
    </source>
</evidence>
<comment type="caution">
    <text evidence="7">Lacks conserved residue(s) required for the propagation of feature annotation.</text>
</comment>
<dbReference type="PANTHER" id="PTHR42918">
    <property type="entry name" value="LYSYL-TRNA SYNTHETASE"/>
    <property type="match status" value="1"/>
</dbReference>
<name>A0A1G1X988_9BACT</name>
<gene>
    <name evidence="7" type="primary">lysS</name>
    <name evidence="10" type="ORF">A3E36_03150</name>
</gene>
<dbReference type="HAMAP" id="MF_00252">
    <property type="entry name" value="Lys_tRNA_synth_class2"/>
    <property type="match status" value="1"/>
</dbReference>
<dbReference type="SUPFAM" id="SSF50249">
    <property type="entry name" value="Nucleic acid-binding proteins"/>
    <property type="match status" value="1"/>
</dbReference>
<protein>
    <recommendedName>
        <fullName evidence="7">Lysine--tRNA ligase</fullName>
        <ecNumber evidence="7">6.1.1.6</ecNumber>
    </recommendedName>
    <alternativeName>
        <fullName evidence="7">Lysyl-tRNA synthetase</fullName>
        <shortName evidence="7">LysRS</shortName>
    </alternativeName>
</protein>
<feature type="binding site" evidence="7">
    <location>
        <position position="406"/>
    </location>
    <ligand>
        <name>Mg(2+)</name>
        <dbReference type="ChEBI" id="CHEBI:18420"/>
        <label>2</label>
    </ligand>
</feature>
<evidence type="ECO:0000256" key="3">
    <source>
        <dbReference type="ARBA" id="ARBA00022741"/>
    </source>
</evidence>
<dbReference type="Pfam" id="PF00152">
    <property type="entry name" value="tRNA-synt_2"/>
    <property type="match status" value="1"/>
</dbReference>
<dbReference type="NCBIfam" id="TIGR00499">
    <property type="entry name" value="lysS_bact"/>
    <property type="match status" value="1"/>
</dbReference>
<dbReference type="NCBIfam" id="NF001756">
    <property type="entry name" value="PRK00484.1"/>
    <property type="match status" value="1"/>
</dbReference>
<dbReference type="GO" id="GO:0000049">
    <property type="term" value="F:tRNA binding"/>
    <property type="evidence" value="ECO:0007669"/>
    <property type="project" value="TreeGrafter"/>
</dbReference>
<evidence type="ECO:0000259" key="9">
    <source>
        <dbReference type="PROSITE" id="PS50862"/>
    </source>
</evidence>
<dbReference type="InterPro" id="IPR004364">
    <property type="entry name" value="Aa-tRNA-synt_II"/>
</dbReference>
<dbReference type="PRINTS" id="PR00982">
    <property type="entry name" value="TRNASYNTHLYS"/>
</dbReference>
<dbReference type="GO" id="GO:0000287">
    <property type="term" value="F:magnesium ion binding"/>
    <property type="evidence" value="ECO:0007669"/>
    <property type="project" value="UniProtKB-UniRule"/>
</dbReference>
<evidence type="ECO:0000256" key="2">
    <source>
        <dbReference type="ARBA" id="ARBA00022723"/>
    </source>
</evidence>
<evidence type="ECO:0000256" key="6">
    <source>
        <dbReference type="ARBA" id="ARBA00048573"/>
    </source>
</evidence>
<dbReference type="EMBL" id="MHHS01000032">
    <property type="protein sequence ID" value="OGY36563.1"/>
    <property type="molecule type" value="Genomic_DNA"/>
</dbReference>
<keyword evidence="3 7" id="KW-0547">Nucleotide-binding</keyword>
<evidence type="ECO:0000313" key="10">
    <source>
        <dbReference type="EMBL" id="OGY36563.1"/>
    </source>
</evidence>
<sequence length="491" mass="55499">MAEERLEEIRALRLQKREELLAHGKPAYPAEVRRTSTLAELADNFDHAVKTGTAVVLLGRISAIRSHGSISFVDIVDDGGKMQLQFAQDGLQDRFAELETFDSGDFIEAIGIPILSKRGEKTVMVTQFSMASKAIRPIPSTWFGLKDIELKSRQRELDLLTNPDAKDAAKKRSQTISFVRSYLEEKGFMEVETPMLQPIPGGTLAHPFSTHHNALNADLFLRIAPELYLKRLLVGGFEKVFEIGKNFRNEGVDKSHNPEFTMLEFYWAYADYEDLMALAEDLLSKAAEKIIGSLDVPRENTTISFKPPFARYCYVELLKERTGIDVLIEKDPAAYKAVFQQHGVKVPDVENYGKLVDELYKEIVRPTLLEPTILYDYPIELVPLAKKKASNPNIAEMFQLVVAGMELVKAYTELNDPVEQRERFMEQQAERDKGDAEAHAIDESYLRALEYGMPPAAGFGLGIDRLVMLLTNTTHLRDTILFPLLKEEEIL</sequence>
<dbReference type="InterPro" id="IPR044136">
    <property type="entry name" value="Lys-tRNA-ligase_II_N"/>
</dbReference>
<dbReference type="Proteomes" id="UP000177941">
    <property type="component" value="Unassembled WGS sequence"/>
</dbReference>
<dbReference type="GO" id="GO:0005524">
    <property type="term" value="F:ATP binding"/>
    <property type="evidence" value="ECO:0007669"/>
    <property type="project" value="UniProtKB-UniRule"/>
</dbReference>
<accession>A0A1G1X988</accession>
<evidence type="ECO:0000256" key="7">
    <source>
        <dbReference type="HAMAP-Rule" id="MF_00252"/>
    </source>
</evidence>
<keyword evidence="5 7" id="KW-0030">Aminoacyl-tRNA synthetase</keyword>
<dbReference type="AlphaFoldDB" id="A0A1G1X988"/>
<dbReference type="InterPro" id="IPR006195">
    <property type="entry name" value="aa-tRNA-synth_II"/>
</dbReference>
<dbReference type="InterPro" id="IPR002313">
    <property type="entry name" value="Lys-tRNA-ligase_II"/>
</dbReference>